<dbReference type="PRINTS" id="PR01348">
    <property type="entry name" value="ICLNCHANNEL"/>
</dbReference>
<dbReference type="GO" id="GO:0006821">
    <property type="term" value="P:chloride transport"/>
    <property type="evidence" value="ECO:0007669"/>
    <property type="project" value="InterPro"/>
</dbReference>
<evidence type="ECO:0000256" key="1">
    <source>
        <dbReference type="ARBA" id="ARBA00004123"/>
    </source>
</evidence>
<dbReference type="GO" id="GO:0005886">
    <property type="term" value="C:plasma membrane"/>
    <property type="evidence" value="ECO:0007669"/>
    <property type="project" value="InterPro"/>
</dbReference>
<dbReference type="PANTHER" id="PTHR21399">
    <property type="entry name" value="CHLORIDE CONDUCTANCE REGULATORY PROTEIN ICLN"/>
    <property type="match status" value="1"/>
</dbReference>
<dbReference type="InterPro" id="IPR003521">
    <property type="entry name" value="ICln"/>
</dbReference>
<dbReference type="GO" id="GO:0006884">
    <property type="term" value="P:cell volume homeostasis"/>
    <property type="evidence" value="ECO:0007669"/>
    <property type="project" value="InterPro"/>
</dbReference>
<dbReference type="AlphaFoldDB" id="A0AAV6VUN4"/>
<comment type="subcellular location">
    <subcellularLocation>
        <location evidence="2">Cytoplasm</location>
    </subcellularLocation>
    <subcellularLocation>
        <location evidence="1">Nucleus</location>
    </subcellularLocation>
</comment>
<comment type="caution">
    <text evidence="8">The sequence shown here is derived from an EMBL/GenBank/DDBJ whole genome shotgun (WGS) entry which is preliminary data.</text>
</comment>
<gene>
    <name evidence="8" type="ORF">JTE90_000897</name>
</gene>
<dbReference type="EMBL" id="JAFNEN010000024">
    <property type="protein sequence ID" value="KAG8199805.1"/>
    <property type="molecule type" value="Genomic_DNA"/>
</dbReference>
<dbReference type="Pfam" id="PF03517">
    <property type="entry name" value="Voldacs"/>
    <property type="match status" value="1"/>
</dbReference>
<dbReference type="InterPro" id="IPR011993">
    <property type="entry name" value="PH-like_dom_sf"/>
</dbReference>
<proteinExistence type="inferred from homology"/>
<dbReference type="PANTHER" id="PTHR21399:SF0">
    <property type="entry name" value="METHYLOSOME SUBUNIT PICLN"/>
    <property type="match status" value="1"/>
</dbReference>
<dbReference type="GO" id="GO:0034709">
    <property type="term" value="C:methylosome"/>
    <property type="evidence" value="ECO:0007669"/>
    <property type="project" value="InterPro"/>
</dbReference>
<dbReference type="GO" id="GO:0005681">
    <property type="term" value="C:spliceosomal complex"/>
    <property type="evidence" value="ECO:0007669"/>
    <property type="project" value="TreeGrafter"/>
</dbReference>
<evidence type="ECO:0000256" key="5">
    <source>
        <dbReference type="ARBA" id="ARBA00022490"/>
    </source>
</evidence>
<dbReference type="GO" id="GO:0000387">
    <property type="term" value="P:spliceosomal snRNP assembly"/>
    <property type="evidence" value="ECO:0007669"/>
    <property type="project" value="InterPro"/>
</dbReference>
<accession>A0AAV6VUN4</accession>
<organism evidence="8 9">
    <name type="scientific">Oedothorax gibbosus</name>
    <dbReference type="NCBI Taxonomy" id="931172"/>
    <lineage>
        <taxon>Eukaryota</taxon>
        <taxon>Metazoa</taxon>
        <taxon>Ecdysozoa</taxon>
        <taxon>Arthropoda</taxon>
        <taxon>Chelicerata</taxon>
        <taxon>Arachnida</taxon>
        <taxon>Araneae</taxon>
        <taxon>Araneomorphae</taxon>
        <taxon>Entelegynae</taxon>
        <taxon>Araneoidea</taxon>
        <taxon>Linyphiidae</taxon>
        <taxon>Erigoninae</taxon>
        <taxon>Oedothorax</taxon>
    </lineage>
</organism>
<keyword evidence="9" id="KW-1185">Reference proteome</keyword>
<keyword evidence="6" id="KW-0539">Nucleus</keyword>
<dbReference type="GO" id="GO:0045292">
    <property type="term" value="P:mRNA cis splicing, via spliceosome"/>
    <property type="evidence" value="ECO:0007669"/>
    <property type="project" value="TreeGrafter"/>
</dbReference>
<evidence type="ECO:0000256" key="7">
    <source>
        <dbReference type="ARBA" id="ARBA00045890"/>
    </source>
</evidence>
<reference evidence="8 9" key="1">
    <citation type="journal article" date="2022" name="Nat. Ecol. Evol.">
        <title>A masculinizing supergene underlies an exaggerated male reproductive morph in a spider.</title>
        <authorList>
            <person name="Hendrickx F."/>
            <person name="De Corte Z."/>
            <person name="Sonet G."/>
            <person name="Van Belleghem S.M."/>
            <person name="Kostlbacher S."/>
            <person name="Vangestel C."/>
        </authorList>
    </citation>
    <scope>NUCLEOTIDE SEQUENCE [LARGE SCALE GENOMIC DNA]</scope>
    <source>
        <strain evidence="8">W744_W776</strain>
    </source>
</reference>
<evidence type="ECO:0000256" key="6">
    <source>
        <dbReference type="ARBA" id="ARBA00023242"/>
    </source>
</evidence>
<evidence type="ECO:0000313" key="8">
    <source>
        <dbReference type="EMBL" id="KAG8199805.1"/>
    </source>
</evidence>
<dbReference type="InterPro" id="IPR039924">
    <property type="entry name" value="ICln/Lot5/Saf5"/>
</dbReference>
<sequence length="166" mass="18666">MVANLSVPCEGVRHTEFNTRAFWEDDELGNGTLYITESVLSWISSEGKGFSLKYPSIFIHAVSTDANNFPEPCLYLKIDGKIALRDAADVSNGDLVDDVEDMSLNSEEDESDDEDDIVESNELRFVPENSVMSQVNGQTEVLINQCYFPHFQLYLIMETDPLEEGQ</sequence>
<dbReference type="GO" id="GO:0034715">
    <property type="term" value="C:pICln-Sm protein complex"/>
    <property type="evidence" value="ECO:0007669"/>
    <property type="project" value="InterPro"/>
</dbReference>
<name>A0AAV6VUN4_9ARAC</name>
<keyword evidence="5" id="KW-0963">Cytoplasm</keyword>
<protein>
    <recommendedName>
        <fullName evidence="4">Methylosome subunit pICln</fullName>
    </recommendedName>
</protein>
<dbReference type="Proteomes" id="UP000827092">
    <property type="component" value="Unassembled WGS sequence"/>
</dbReference>
<evidence type="ECO:0000256" key="2">
    <source>
        <dbReference type="ARBA" id="ARBA00004496"/>
    </source>
</evidence>
<dbReference type="Gene3D" id="2.30.29.30">
    <property type="entry name" value="Pleckstrin-homology domain (PH domain)/Phosphotyrosine-binding domain (PTB)"/>
    <property type="match status" value="1"/>
</dbReference>
<evidence type="ECO:0000313" key="9">
    <source>
        <dbReference type="Proteomes" id="UP000827092"/>
    </source>
</evidence>
<comment type="similarity">
    <text evidence="3">Belongs to the pICln (TC 1.A.47) family.</text>
</comment>
<dbReference type="GO" id="GO:0005829">
    <property type="term" value="C:cytosol"/>
    <property type="evidence" value="ECO:0007669"/>
    <property type="project" value="InterPro"/>
</dbReference>
<evidence type="ECO:0000256" key="4">
    <source>
        <dbReference type="ARBA" id="ARBA00015653"/>
    </source>
</evidence>
<evidence type="ECO:0000256" key="3">
    <source>
        <dbReference type="ARBA" id="ARBA00007054"/>
    </source>
</evidence>
<comment type="function">
    <text evidence="7">Involved in both the assembly of spliceosomal snRNPs and the methylation of Sm proteins. Chaperone that regulates the assembly of spliceosomal U1, U2, U4 and U5 small nuclear ribonucleoproteins (snRNPs), the building blocks of the spliceosome, and thereby plays an important role in the splicing of cellular pre-mRNAs. Most spliceosomal snRNPs contain a common set of Sm proteins SNRPB, SNRPD1, SNRPD2, SNRPD3, SNRPE, SNRPF and SNRPG that assemble in a heptameric protein ring on the Sm site of the small nuclear RNA to form the core snRNP (Sm core). In the cytosol, the Sm proteins SNRPD1, SNRPD2, SNRPE, SNRPF and SNRPG are trapped in an inactive 6S pICln-Sm complex by the chaperone CLNS1A that controls the assembly of the core snRNP. Dissociation by the SMN complex of CLNS1A from the trapped Sm proteins and their transfer to an SMN-Sm complex triggers the assembly of core snRNPs and their transport to the nucleus.</text>
</comment>